<evidence type="ECO:0000256" key="4">
    <source>
        <dbReference type="ARBA" id="ARBA00022597"/>
    </source>
</evidence>
<keyword evidence="4" id="KW-0762">Sugar transport</keyword>
<keyword evidence="6" id="KW-0598">Phosphotransferase system</keyword>
<keyword evidence="7" id="KW-0418">Kinase</keyword>
<evidence type="ECO:0000256" key="5">
    <source>
        <dbReference type="ARBA" id="ARBA00022679"/>
    </source>
</evidence>
<dbReference type="PANTHER" id="PTHR33799">
    <property type="entry name" value="PTS PERMEASE-RELATED-RELATED"/>
    <property type="match status" value="1"/>
</dbReference>
<feature type="domain" description="PTS EIIA type-4" evidence="8">
    <location>
        <begin position="1"/>
        <end position="117"/>
    </location>
</feature>
<evidence type="ECO:0000256" key="1">
    <source>
        <dbReference type="ARBA" id="ARBA00004496"/>
    </source>
</evidence>
<protein>
    <submittedName>
        <fullName evidence="9">PTS fructose transporter subunit IIA</fullName>
    </submittedName>
</protein>
<dbReference type="SUPFAM" id="SSF53062">
    <property type="entry name" value="PTS system fructose IIA component-like"/>
    <property type="match status" value="1"/>
</dbReference>
<evidence type="ECO:0000256" key="6">
    <source>
        <dbReference type="ARBA" id="ARBA00022683"/>
    </source>
</evidence>
<keyword evidence="3" id="KW-0963">Cytoplasm</keyword>
<dbReference type="GO" id="GO:0016020">
    <property type="term" value="C:membrane"/>
    <property type="evidence" value="ECO:0007669"/>
    <property type="project" value="InterPro"/>
</dbReference>
<sequence length="131" mass="14562">MEKLILVSHGGFSKGLKESTEMILGPQDYLYAVSLNPEYGEEEFISKFDEARKEADSVVVFADLLGGTPCNAVSKLIMQGEDIELYAGMSLPMVITYINGRMIGEKANIIEKSKEYVVHVNEMLASFDEDE</sequence>
<dbReference type="InterPro" id="IPR051471">
    <property type="entry name" value="Bacterial_PTS_sugar_comp"/>
</dbReference>
<dbReference type="Proteomes" id="UP000229523">
    <property type="component" value="Unassembled WGS sequence"/>
</dbReference>
<dbReference type="Pfam" id="PF03610">
    <property type="entry name" value="EIIA-man"/>
    <property type="match status" value="1"/>
</dbReference>
<name>A0A395GAP6_9STAP</name>
<reference evidence="9 10" key="1">
    <citation type="journal article" date="2018" name="Front. Microbiol.">
        <title>Description and Comparative Genomics of Macrococcus caseolyticus subsp. hominis subsp. nov., Macrococcus goetzii sp. nov., Macrococcus epidermidis sp. nov., and Macrococcus bohemicus sp. nov., Novel Macrococci From Human Clinical Material With Virulence Potential and Suspected Uptake of Foreign DNA by Natural Transformation.</title>
        <authorList>
            <person name="Maslanova I."/>
            <person name="Wertheimer Z."/>
            <person name="Sedlacek I."/>
            <person name="Svec P."/>
            <person name="Indrakova A."/>
            <person name="Kovarovic V."/>
            <person name="Schumann P."/>
            <person name="Sproer C."/>
            <person name="Kralova S."/>
            <person name="Sedo O."/>
            <person name="Kristofova L."/>
            <person name="Vrbovska V."/>
            <person name="Fuzik T."/>
            <person name="Petras P."/>
            <person name="Zdrahal Z."/>
            <person name="Ruzickova V."/>
            <person name="Doskar J."/>
            <person name="Pantucek R."/>
        </authorList>
    </citation>
    <scope>NUCLEOTIDE SEQUENCE [LARGE SCALE GENOMIC DNA]</scope>
    <source>
        <strain evidence="9 10">CCM 4927</strain>
    </source>
</reference>
<dbReference type="CDD" id="cd00006">
    <property type="entry name" value="PTS_IIA_man"/>
    <property type="match status" value="1"/>
</dbReference>
<evidence type="ECO:0000256" key="7">
    <source>
        <dbReference type="ARBA" id="ARBA00022777"/>
    </source>
</evidence>
<dbReference type="InterPro" id="IPR033887">
    <property type="entry name" value="PTS_IIA_man"/>
</dbReference>
<keyword evidence="5" id="KW-0808">Transferase</keyword>
<comment type="caution">
    <text evidence="9">The sequence shown here is derived from an EMBL/GenBank/DDBJ whole genome shotgun (WGS) entry which is preliminary data.</text>
</comment>
<dbReference type="PANTHER" id="PTHR33799:SF1">
    <property type="entry name" value="PTS SYSTEM MANNOSE-SPECIFIC EIIAB COMPONENT-RELATED"/>
    <property type="match status" value="1"/>
</dbReference>
<accession>A0A395GAP6</accession>
<organism evidence="9 10">
    <name type="scientific">Macrococcoides goetzii</name>
    <dbReference type="NCBI Taxonomy" id="1891097"/>
    <lineage>
        <taxon>Bacteria</taxon>
        <taxon>Bacillati</taxon>
        <taxon>Bacillota</taxon>
        <taxon>Bacilli</taxon>
        <taxon>Bacillales</taxon>
        <taxon>Staphylococcaceae</taxon>
        <taxon>Macrococcoides</taxon>
    </lineage>
</organism>
<proteinExistence type="predicted"/>
<dbReference type="RefSeq" id="WP_099579428.1">
    <property type="nucleotide sequence ID" value="NZ_MJBI02000002.1"/>
</dbReference>
<gene>
    <name evidence="9" type="ORF">BFS35_005840</name>
</gene>
<evidence type="ECO:0000256" key="2">
    <source>
        <dbReference type="ARBA" id="ARBA00022448"/>
    </source>
</evidence>
<evidence type="ECO:0000256" key="3">
    <source>
        <dbReference type="ARBA" id="ARBA00022490"/>
    </source>
</evidence>
<dbReference type="PROSITE" id="PS51096">
    <property type="entry name" value="PTS_EIIA_TYPE_4"/>
    <property type="match status" value="1"/>
</dbReference>
<dbReference type="GO" id="GO:0009401">
    <property type="term" value="P:phosphoenolpyruvate-dependent sugar phosphotransferase system"/>
    <property type="evidence" value="ECO:0007669"/>
    <property type="project" value="UniProtKB-KW"/>
</dbReference>
<evidence type="ECO:0000259" key="8">
    <source>
        <dbReference type="PROSITE" id="PS51096"/>
    </source>
</evidence>
<dbReference type="GO" id="GO:0016301">
    <property type="term" value="F:kinase activity"/>
    <property type="evidence" value="ECO:0007669"/>
    <property type="project" value="UniProtKB-KW"/>
</dbReference>
<evidence type="ECO:0000313" key="9">
    <source>
        <dbReference type="EMBL" id="RAI81086.1"/>
    </source>
</evidence>
<dbReference type="InterPro" id="IPR004701">
    <property type="entry name" value="PTS_EIIA_man-typ"/>
</dbReference>
<keyword evidence="10" id="KW-1185">Reference proteome</keyword>
<dbReference type="EMBL" id="MJBI02000002">
    <property type="protein sequence ID" value="RAI81086.1"/>
    <property type="molecule type" value="Genomic_DNA"/>
</dbReference>
<dbReference type="Gene3D" id="3.40.50.510">
    <property type="entry name" value="Phosphotransferase system, mannose-type IIA component"/>
    <property type="match status" value="1"/>
</dbReference>
<comment type="subcellular location">
    <subcellularLocation>
        <location evidence="1">Cytoplasm</location>
    </subcellularLocation>
</comment>
<keyword evidence="2" id="KW-0813">Transport</keyword>
<dbReference type="GO" id="GO:0005737">
    <property type="term" value="C:cytoplasm"/>
    <property type="evidence" value="ECO:0007669"/>
    <property type="project" value="UniProtKB-SubCell"/>
</dbReference>
<dbReference type="InterPro" id="IPR036662">
    <property type="entry name" value="PTS_EIIA_man-typ_sf"/>
</dbReference>
<dbReference type="AlphaFoldDB" id="A0A395GAP6"/>
<evidence type="ECO:0000313" key="10">
    <source>
        <dbReference type="Proteomes" id="UP000229523"/>
    </source>
</evidence>